<proteinExistence type="inferred from homology"/>
<feature type="non-terminal residue" evidence="3">
    <location>
        <position position="1"/>
    </location>
</feature>
<evidence type="ECO:0000313" key="3">
    <source>
        <dbReference type="EMBL" id="SVC04373.1"/>
    </source>
</evidence>
<dbReference type="InterPro" id="IPR036111">
    <property type="entry name" value="Mal/L-sulfo/L-lacto_DH-like_sf"/>
</dbReference>
<dbReference type="SUPFAM" id="SSF89733">
    <property type="entry name" value="L-sulfolactate dehydrogenase-like"/>
    <property type="match status" value="1"/>
</dbReference>
<evidence type="ECO:0008006" key="4">
    <source>
        <dbReference type="Google" id="ProtNLM"/>
    </source>
</evidence>
<dbReference type="Gene3D" id="3.30.1370.60">
    <property type="entry name" value="Hypothetical oxidoreductase yiak, domain 2"/>
    <property type="match status" value="1"/>
</dbReference>
<sequence>HDSHGIIQIPSYIDRVNRGHIVPGAEYEVVKDTPTTTVVDGHWGFGYVVTERLMMQTIEKAKSQNIAAATVYRQSHIGRLAAYPLIAAHAGMIGMITADSGRSSKAVVPFGGREKRLGTNPISIAMPSNLEGPFFLDMATSAVAAGKINLAQARGDSIPSGWIVKEDGKDTTDPNELKNGGAILPLGGDQGHKGYGLSSIVEIFSGILTGLGFGHDPSGRHNDGCFISVFNVSAFRDLKDFKEEVTEFASYLKSSETAPGFKEVLYPGEIEHRNETRQKKEGIFVEDSTWESLKSLADNYNITSKLPF</sequence>
<comment type="similarity">
    <text evidence="1">Belongs to the LDH2/MDH2 oxidoreductase family.</text>
</comment>
<evidence type="ECO:0000256" key="1">
    <source>
        <dbReference type="ARBA" id="ARBA00006056"/>
    </source>
</evidence>
<name>A0A382IZW0_9ZZZZ</name>
<dbReference type="InterPro" id="IPR003767">
    <property type="entry name" value="Malate/L-lactate_DH-like"/>
</dbReference>
<dbReference type="PANTHER" id="PTHR11091">
    <property type="entry name" value="OXIDOREDUCTASE-RELATED"/>
    <property type="match status" value="1"/>
</dbReference>
<accession>A0A382IZW0</accession>
<dbReference type="EMBL" id="UINC01070316">
    <property type="protein sequence ID" value="SVC04373.1"/>
    <property type="molecule type" value="Genomic_DNA"/>
</dbReference>
<dbReference type="GO" id="GO:0016491">
    <property type="term" value="F:oxidoreductase activity"/>
    <property type="evidence" value="ECO:0007669"/>
    <property type="project" value="UniProtKB-KW"/>
</dbReference>
<evidence type="ECO:0000256" key="2">
    <source>
        <dbReference type="ARBA" id="ARBA00023002"/>
    </source>
</evidence>
<dbReference type="AlphaFoldDB" id="A0A382IZW0"/>
<dbReference type="Pfam" id="PF02615">
    <property type="entry name" value="Ldh_2"/>
    <property type="match status" value="1"/>
</dbReference>
<keyword evidence="2" id="KW-0560">Oxidoreductase</keyword>
<gene>
    <name evidence="3" type="ORF">METZ01_LOCUS257227</name>
</gene>
<dbReference type="Gene3D" id="1.10.1530.10">
    <property type="match status" value="1"/>
</dbReference>
<dbReference type="InterPro" id="IPR043143">
    <property type="entry name" value="Mal/L-sulf/L-lact_DH-like_NADP"/>
</dbReference>
<organism evidence="3">
    <name type="scientific">marine metagenome</name>
    <dbReference type="NCBI Taxonomy" id="408172"/>
    <lineage>
        <taxon>unclassified sequences</taxon>
        <taxon>metagenomes</taxon>
        <taxon>ecological metagenomes</taxon>
    </lineage>
</organism>
<dbReference type="PANTHER" id="PTHR11091:SF0">
    <property type="entry name" value="MALATE DEHYDROGENASE"/>
    <property type="match status" value="1"/>
</dbReference>
<dbReference type="InterPro" id="IPR043144">
    <property type="entry name" value="Mal/L-sulf/L-lact_DH-like_ah"/>
</dbReference>
<reference evidence="3" key="1">
    <citation type="submission" date="2018-05" db="EMBL/GenBank/DDBJ databases">
        <authorList>
            <person name="Lanie J.A."/>
            <person name="Ng W.-L."/>
            <person name="Kazmierczak K.M."/>
            <person name="Andrzejewski T.M."/>
            <person name="Davidsen T.M."/>
            <person name="Wayne K.J."/>
            <person name="Tettelin H."/>
            <person name="Glass J.I."/>
            <person name="Rusch D."/>
            <person name="Podicherti R."/>
            <person name="Tsui H.-C.T."/>
            <person name="Winkler M.E."/>
        </authorList>
    </citation>
    <scope>NUCLEOTIDE SEQUENCE</scope>
</reference>
<protein>
    <recommendedName>
        <fullName evidence="4">Dehydrogenase</fullName>
    </recommendedName>
</protein>